<dbReference type="EMBL" id="JBHSED010000068">
    <property type="protein sequence ID" value="MFC4306912.1"/>
    <property type="molecule type" value="Genomic_DNA"/>
</dbReference>
<dbReference type="PANTHER" id="PTHR32305">
    <property type="match status" value="1"/>
</dbReference>
<evidence type="ECO:0000259" key="5">
    <source>
        <dbReference type="Pfam" id="PF12255"/>
    </source>
</evidence>
<dbReference type="SUPFAM" id="SSF69318">
    <property type="entry name" value="Integrin alpha N-terminal domain"/>
    <property type="match status" value="1"/>
</dbReference>
<dbReference type="InterPro" id="IPR022385">
    <property type="entry name" value="Rhs_assc_core"/>
</dbReference>
<dbReference type="InterPro" id="IPR003284">
    <property type="entry name" value="Sal_SpvB"/>
</dbReference>
<dbReference type="PANTHER" id="PTHR32305:SF15">
    <property type="entry name" value="PROTEIN RHSA-RELATED"/>
    <property type="match status" value="1"/>
</dbReference>
<dbReference type="InterPro" id="IPR050708">
    <property type="entry name" value="T6SS_VgrG/RHS"/>
</dbReference>
<evidence type="ECO:0000313" key="7">
    <source>
        <dbReference type="EMBL" id="MFC4306912.1"/>
    </source>
</evidence>
<dbReference type="InterPro" id="IPR028994">
    <property type="entry name" value="Integrin_alpha_N"/>
</dbReference>
<accession>A0ABV8SJ52</accession>
<organism evidence="7 8">
    <name type="scientific">Cohnella boryungensis</name>
    <dbReference type="NCBI Taxonomy" id="768479"/>
    <lineage>
        <taxon>Bacteria</taxon>
        <taxon>Bacillati</taxon>
        <taxon>Bacillota</taxon>
        <taxon>Bacilli</taxon>
        <taxon>Bacillales</taxon>
        <taxon>Paenibacillaceae</taxon>
        <taxon>Cohnella</taxon>
    </lineage>
</organism>
<name>A0ABV8SJ52_9BACL</name>
<dbReference type="Proteomes" id="UP001595755">
    <property type="component" value="Unassembled WGS sequence"/>
</dbReference>
<feature type="region of interest" description="Disordered" evidence="4">
    <location>
        <begin position="1875"/>
        <end position="1900"/>
    </location>
</feature>
<feature type="domain" description="Insecticide toxin TcdB middle/C-terminal" evidence="5">
    <location>
        <begin position="863"/>
        <end position="995"/>
    </location>
</feature>
<protein>
    <submittedName>
        <fullName evidence="7">SpvB/TcaC N-terminal domain-containing protein</fullName>
    </submittedName>
</protein>
<gene>
    <name evidence="7" type="ORF">ACFO1S_26170</name>
</gene>
<feature type="domain" description="Insecticide toxin TcdB middle/N-terminal" evidence="6">
    <location>
        <begin position="658"/>
        <end position="812"/>
    </location>
</feature>
<dbReference type="Pfam" id="PF12255">
    <property type="entry name" value="TcdB_toxin_midC"/>
    <property type="match status" value="1"/>
</dbReference>
<dbReference type="NCBIfam" id="TIGR03696">
    <property type="entry name" value="Rhs_assc_core"/>
    <property type="match status" value="1"/>
</dbReference>
<comment type="caution">
    <text evidence="7">The sequence shown here is derived from an EMBL/GenBank/DDBJ whole genome shotgun (WGS) entry which is preliminary data.</text>
</comment>
<evidence type="ECO:0000256" key="4">
    <source>
        <dbReference type="SAM" id="MobiDB-lite"/>
    </source>
</evidence>
<keyword evidence="3" id="KW-0843">Virulence</keyword>
<keyword evidence="8" id="KW-1185">Reference proteome</keyword>
<evidence type="ECO:0000256" key="1">
    <source>
        <dbReference type="ARBA" id="ARBA00004613"/>
    </source>
</evidence>
<dbReference type="Gene3D" id="2.180.10.10">
    <property type="entry name" value="RHS repeat-associated core"/>
    <property type="match status" value="1"/>
</dbReference>
<evidence type="ECO:0000256" key="3">
    <source>
        <dbReference type="ARBA" id="ARBA00023026"/>
    </source>
</evidence>
<dbReference type="RefSeq" id="WP_204605923.1">
    <property type="nucleotide sequence ID" value="NZ_JBHSED010000068.1"/>
</dbReference>
<sequence>MAAGENDSASVKLPQFGAGKEAIPGITLPKGGGAVSGLGEQFAVRSWTGTSSTSVPLGVTPGRSGLTPPLTLSYDSGAGNGPFGLGWRLDLPSVTRKTQRSIPRYREEPSDVFQLSGAEDLVPCPEQESRTEGDYVVRRYRPRVEKAWSRIEKWEHRSNGQCHWRVVSRDNVVSVFGATAEGRVCDPANPAHVFQWLLEETADNKGNLIRYAYKREDGSNIDRSQSQESHRNTYASRYLKSIDYGNRRPFEKEEWHFTVVLDYGEHAEDQPTPEEIRPWACRRDPFSNCRAGFEIRSYRLCRRVLMFHRFEELGEAPCLIRSDDFSYEEGEALTLLTGIARKGYIRLSDGYEKQAMPALSFAYTKPGSDLSVRTLEDEAIRNLPIGLLGDRVRWMDLFGEGVSGIVTEQEDAWYYKRNLGGGRLGGLQTVPSKPAQVRMAGGEWRMADPDGKGETCAVRYDGELPGYYVLEDGGQWSSHKPFQSLPNVDWNDPRLRFIDVTGDGRPDLLMTEQDAFTLYYSLGTEGFEAGERLPAWDDEEGPIQLLSDSEQSVHLADMSGDGLADLVRIRNGEVCYWPNLGYGRFGAKITMARPPLFDHPELLDSRRLRLFDLDGSGPADLVYMGRNEVTYWRNQSGNGWSEPCVLASLRYSAIGKSIDVVDLLGNGTACLVWSSSLPEDEGRPLQYVDLMGGVKPHLLSSMINNRGGEVYIRYEPSTRYYLKHMAEGEPWATKLPFPVHVVDRVETVDRISRSRMVTRYEYRHGYYDREEREFRGFGRVDQRDAESGMALAAGEETILLPPALTKTWYRTGASFEQPELVREYLKEYWHAAGTDGAGFSEPLTEGAKLALDGTAAAAERREACRALQGSILRQEVYAEDGSEKSGLPYAVTESNSRARVLQPSGNGRSAVFQVLDMESATYHYERNTADPRVTHRMVLETDEWGHVVQSAEIGYGRRWADPMLSPEDVRKQTKTYVVLTENRYTNAIDDPACWRMPLLFETSSRELIGAVPARGGRFELEELRGMAQAAEEIPYVRDPDNGLQKRLLSASRVLFRRDDLTGPLDAGVIEALALPFESYELAYTPGLLEEVGGTLPDVGNFPEEGGYVQLRNDSRWWIPGGKTLISEAARSKFYLPDGYEDSAGNKYVVEYDDYGLLVVRTVDPLGNTMDCSNDYRCMQPSQLREPNGNRASVCFNALGLVTGTATLGKRGESVGDSLEGFMPDLNEEERTKLQELSLDDARRWLGAATSRTIYDLEAYARTSESDRPQPVAVYSISRSTHEAELPAGQLAKVAMQVAYLDGLGRQAQTRSLARAAGSDGEAGVLRWNVSGWTVYNNKGKPFKTYEPFFSETHRFEERHEGVCTLMLYDPIGRAVITLRPNRTYEKVVIDPWRNMMWDVNDTLHPTFRYDPRHPQQLPDPSFNPIDDPDAGEYFRGLPVSAYWPTWYNERMDEESALLRWPDLDPITGRRIERHRRVRAEQQSCARKAAKHAATPTAAYLDARGSVFLTVADNGRDAEGNDRPHAAWNDVDALGRSVRVKDAAGRIVRTVKYDLAGRIVSDEGMDDGLRIALPYADGKVLYAYNGRGFRYRHAYDSLRRLLARYVRQHGGEEKLVERTVYGEAHPDSRSSYPDEPGKGRLNLRGKVWLQFDSAGMIEHIAPGPAGEDVAYDFKGNELALARRLARNYKSDPDWRTVEPILLELEDGNDRRERLLDALSPLLEEEKHTTWIQFDARNRPIRIKKPDGSVASPAYDDLGQLKRLSLRLRGENSPETIFVDRLEYDAKGQRMQIVYGNGTRTFYAYESETFRLSRVVTKRASEALQRLEYGYDPVGNVAVVHDGANQALFYNNQVVSADNEYEYDALYRLSEARGREHIGSGQRGWTDEDDSPRMNQPQPSDGAAMRSYQQLYAYDKAGNLTLLQHRAGTGGTWHRAFRYEEQSLIEEERYSNRLSGTTVGGLEEVYGYDPHGNMTVLPHLASLAWNHGDKLREADLGGGGTVYYVYDFSGRRVRKVIERLNGTRQKERLYLSGYEIYREYGGDGRSLALERETLHVMDNERRIASVDIRTTGEDGSPERLIRYEAGSRLESSALELDEQGNVMVYEEYYPFGGTSYQATSSRVEAPRRRFRYSLKERDEETGLYDYGARCYAPWLARWLSCDPAGYADGPNKYAYVRNNPITFKDKTGMWGEAGHYYTVYYVSLAAGFDEKTAYRNAFYAQMPDEVEELDAKHLLIQSELTKIVTLSNLPAASFHLYESVKQGVSQAFIDTFNGIQSAYGQSAVTAAPPLTSYQRMEKQLNDVHNGIHVLTAGRALAERTYRADNLQKLEPGTPEFGINLHAFGDSYAHTQMDNANRLYHPGWGHARHTTTPDEIEHRQGTYLQYVAQLYRNLADIAKRQGLPSLLPENEVLLIAREVSLQKDSNAQIALIRKMTAGMMGVTMSARQPEKEGLFSMEQYGERYPHEIEDPDKLLQESRNQANLYYWQGSHGK</sequence>
<dbReference type="InterPro" id="IPR022045">
    <property type="entry name" value="TcdB_toxin_mid/N"/>
</dbReference>
<dbReference type="Pfam" id="PF12256">
    <property type="entry name" value="TcdB_toxin_midN"/>
    <property type="match status" value="1"/>
</dbReference>
<evidence type="ECO:0000313" key="8">
    <source>
        <dbReference type="Proteomes" id="UP001595755"/>
    </source>
</evidence>
<reference evidence="8" key="1">
    <citation type="journal article" date="2019" name="Int. J. Syst. Evol. Microbiol.">
        <title>The Global Catalogue of Microorganisms (GCM) 10K type strain sequencing project: providing services to taxonomists for standard genome sequencing and annotation.</title>
        <authorList>
            <consortium name="The Broad Institute Genomics Platform"/>
            <consortium name="The Broad Institute Genome Sequencing Center for Infectious Disease"/>
            <person name="Wu L."/>
            <person name="Ma J."/>
        </authorList>
    </citation>
    <scope>NUCLEOTIDE SEQUENCE [LARGE SCALE GENOMIC DNA]</scope>
    <source>
        <strain evidence="8">CGMCC 4.1641</strain>
    </source>
</reference>
<evidence type="ECO:0000259" key="6">
    <source>
        <dbReference type="Pfam" id="PF12256"/>
    </source>
</evidence>
<evidence type="ECO:0000256" key="2">
    <source>
        <dbReference type="ARBA" id="ARBA00022525"/>
    </source>
</evidence>
<dbReference type="Pfam" id="PF03534">
    <property type="entry name" value="SpvB"/>
    <property type="match status" value="1"/>
</dbReference>
<comment type="subcellular location">
    <subcellularLocation>
        <location evidence="1">Secreted</location>
    </subcellularLocation>
</comment>
<dbReference type="InterPro" id="IPR022044">
    <property type="entry name" value="TcdB_toxin_mid/C"/>
</dbReference>
<proteinExistence type="predicted"/>
<keyword evidence="2" id="KW-0964">Secreted</keyword>